<gene>
    <name evidence="2" type="ORF">CEXT_428791</name>
</gene>
<protein>
    <submittedName>
        <fullName evidence="2">Uncharacterized protein</fullName>
    </submittedName>
</protein>
<evidence type="ECO:0000256" key="1">
    <source>
        <dbReference type="SAM" id="MobiDB-lite"/>
    </source>
</evidence>
<proteinExistence type="predicted"/>
<dbReference type="AlphaFoldDB" id="A0AAV4Q1J7"/>
<feature type="compositionally biased region" description="Polar residues" evidence="1">
    <location>
        <begin position="9"/>
        <end position="22"/>
    </location>
</feature>
<evidence type="ECO:0000313" key="3">
    <source>
        <dbReference type="Proteomes" id="UP001054945"/>
    </source>
</evidence>
<dbReference type="Proteomes" id="UP001054945">
    <property type="component" value="Unassembled WGS sequence"/>
</dbReference>
<dbReference type="EMBL" id="BPLR01005518">
    <property type="protein sequence ID" value="GIY02890.1"/>
    <property type="molecule type" value="Genomic_DNA"/>
</dbReference>
<keyword evidence="3" id="KW-1185">Reference proteome</keyword>
<comment type="caution">
    <text evidence="2">The sequence shown here is derived from an EMBL/GenBank/DDBJ whole genome shotgun (WGS) entry which is preliminary data.</text>
</comment>
<sequence length="78" mass="8982">MAWLGFAPATQSCTSQRSPSKQPSRHIQEAAVRRVLHHLWNNIHDTVNTEEMRPSMFNASEGCCDNTELFIRFYKTNS</sequence>
<feature type="region of interest" description="Disordered" evidence="1">
    <location>
        <begin position="1"/>
        <end position="27"/>
    </location>
</feature>
<reference evidence="2 3" key="1">
    <citation type="submission" date="2021-06" db="EMBL/GenBank/DDBJ databases">
        <title>Caerostris extrusa draft genome.</title>
        <authorList>
            <person name="Kono N."/>
            <person name="Arakawa K."/>
        </authorList>
    </citation>
    <scope>NUCLEOTIDE SEQUENCE [LARGE SCALE GENOMIC DNA]</scope>
</reference>
<accession>A0AAV4Q1J7</accession>
<name>A0AAV4Q1J7_CAEEX</name>
<organism evidence="2 3">
    <name type="scientific">Caerostris extrusa</name>
    <name type="common">Bark spider</name>
    <name type="synonym">Caerostris bankana</name>
    <dbReference type="NCBI Taxonomy" id="172846"/>
    <lineage>
        <taxon>Eukaryota</taxon>
        <taxon>Metazoa</taxon>
        <taxon>Ecdysozoa</taxon>
        <taxon>Arthropoda</taxon>
        <taxon>Chelicerata</taxon>
        <taxon>Arachnida</taxon>
        <taxon>Araneae</taxon>
        <taxon>Araneomorphae</taxon>
        <taxon>Entelegynae</taxon>
        <taxon>Araneoidea</taxon>
        <taxon>Araneidae</taxon>
        <taxon>Caerostris</taxon>
    </lineage>
</organism>
<evidence type="ECO:0000313" key="2">
    <source>
        <dbReference type="EMBL" id="GIY02890.1"/>
    </source>
</evidence>